<evidence type="ECO:0000313" key="2">
    <source>
        <dbReference type="EMBL" id="PFH35501.1"/>
    </source>
</evidence>
<feature type="region of interest" description="Disordered" evidence="1">
    <location>
        <begin position="500"/>
        <end position="523"/>
    </location>
</feature>
<feature type="region of interest" description="Disordered" evidence="1">
    <location>
        <begin position="216"/>
        <end position="239"/>
    </location>
</feature>
<protein>
    <submittedName>
        <fullName evidence="2">Uncharacterized protein</fullName>
    </submittedName>
</protein>
<evidence type="ECO:0000256" key="1">
    <source>
        <dbReference type="SAM" id="MobiDB-lite"/>
    </source>
</evidence>
<evidence type="ECO:0000313" key="3">
    <source>
        <dbReference type="Proteomes" id="UP000224006"/>
    </source>
</evidence>
<dbReference type="GeneID" id="40310081"/>
<dbReference type="AlphaFoldDB" id="A0A2A9MGV9"/>
<feature type="region of interest" description="Disordered" evidence="1">
    <location>
        <begin position="337"/>
        <end position="377"/>
    </location>
</feature>
<proteinExistence type="predicted"/>
<dbReference type="OrthoDB" id="330116at2759"/>
<accession>A0A2A9MGV9</accession>
<dbReference type="RefSeq" id="XP_029219510.1">
    <property type="nucleotide sequence ID" value="XM_029363587.1"/>
</dbReference>
<dbReference type="VEuPathDB" id="ToxoDB:BESB_051520"/>
<gene>
    <name evidence="2" type="ORF">BESB_051520</name>
</gene>
<organism evidence="2 3">
    <name type="scientific">Besnoitia besnoiti</name>
    <name type="common">Apicomplexan protozoan</name>
    <dbReference type="NCBI Taxonomy" id="94643"/>
    <lineage>
        <taxon>Eukaryota</taxon>
        <taxon>Sar</taxon>
        <taxon>Alveolata</taxon>
        <taxon>Apicomplexa</taxon>
        <taxon>Conoidasida</taxon>
        <taxon>Coccidia</taxon>
        <taxon>Eucoccidiorida</taxon>
        <taxon>Eimeriorina</taxon>
        <taxon>Sarcocystidae</taxon>
        <taxon>Besnoitia</taxon>
    </lineage>
</organism>
<reference evidence="2 3" key="1">
    <citation type="submission" date="2017-09" db="EMBL/GenBank/DDBJ databases">
        <title>Genome sequencing of Besnoitia besnoiti strain Bb-Ger1.</title>
        <authorList>
            <person name="Schares G."/>
            <person name="Venepally P."/>
            <person name="Lorenzi H.A."/>
        </authorList>
    </citation>
    <scope>NUCLEOTIDE SEQUENCE [LARGE SCALE GENOMIC DNA]</scope>
    <source>
        <strain evidence="2 3">Bb-Ger1</strain>
    </source>
</reference>
<keyword evidence="3" id="KW-1185">Reference proteome</keyword>
<name>A0A2A9MGV9_BESBE</name>
<dbReference type="KEGG" id="bbes:BESB_051520"/>
<sequence length="711" mass="76321">MAEEDPILQRLVQRALEPTVRVALDMLPPSCVTLDARFTITYETEPGINFHVGFSLLDKNYDAGYVTTWEVLRTVPLAEQQLPPLSERTERNPRPRVHISQAVTKFGGGKATTTTLYDAAGGVSLSLPAVSNAGCAPSTVAADKSEDCDAPRRQLVTATGSVAIENLPFSWTLCQQVANEVMTVTLGRKDDGSVEQMPKAATNGGATQRGENLAAAKKGGGKTGTPTNTNVASGKDKGKLRSTKEVKALPAFETYRQEQIRVGSLLLLSDAGSVKPCQQGKQTFAELEGVRSFELELFCSQAPLSAAFRELVNPVCITFLGARRIPIPFPRASLHVSEGSDTALDDGVSTEPPTHDEGSSLPHWRSPGCPGNAKPAAHAESRWFPNNFIATPAETVVFSGPGADNLRCADVSWNHDAIVFWGPAVVNQMALRRFLEHFTFTVELHDQDVLATDTKDAVNGLSPATVRLTAALGTSQGTLEAKHGRFSSPGTAVATSLHSKLEPASATSTGGTADESNRGPRFTCLSSTGPSLACSRNASERSSRACSTVRASASGTKAKHSLRTEGSWESGGLERRIVRPYGVANFQLQDLLLHGLKQVELISDVFPLLGTGHESAAGQTPLLTDEAASNLLACPTDFLTSRCLPGKARYVATRYLDYGTQVKLRVRLSEPLPSIAEILLLSRHAGRVSYNYESLALLRSLQLRPRRWPTL</sequence>
<dbReference type="Proteomes" id="UP000224006">
    <property type="component" value="Chromosome IV"/>
</dbReference>
<comment type="caution">
    <text evidence="2">The sequence shown here is derived from an EMBL/GenBank/DDBJ whole genome shotgun (WGS) entry which is preliminary data.</text>
</comment>
<dbReference type="EMBL" id="NWUJ01000004">
    <property type="protein sequence ID" value="PFH35501.1"/>
    <property type="molecule type" value="Genomic_DNA"/>
</dbReference>